<dbReference type="GO" id="GO:0005829">
    <property type="term" value="C:cytosol"/>
    <property type="evidence" value="ECO:0007669"/>
    <property type="project" value="TreeGrafter"/>
</dbReference>
<sequence>MFDADGTIIDAFDAIATTFGLHGMDIGDLDRFQKRRNLFKYFGGLKEFPKNILRQSTAQQRKGLITTLTSVYRETARLYPGVAGLIRTLQATPGIRVGMVTRNITHEPQETLRQLFARHDLDLAALDFFACIPLKMEKTWHFKQARERLGINPARALACGDEHKDYLACLAAGFHPLIVSYGFEDFQRLTGKWGVPEEVIAQSPDELCGRLRHTLDLPTAMRGIPPQPI</sequence>
<dbReference type="RefSeq" id="WP_194114768.1">
    <property type="nucleotide sequence ID" value="NZ_JADFUA010000001.1"/>
</dbReference>
<dbReference type="GO" id="GO:0008967">
    <property type="term" value="F:phosphoglycolate phosphatase activity"/>
    <property type="evidence" value="ECO:0007669"/>
    <property type="project" value="TreeGrafter"/>
</dbReference>
<dbReference type="Gene3D" id="1.10.150.240">
    <property type="entry name" value="Putative phosphatase, domain 2"/>
    <property type="match status" value="1"/>
</dbReference>
<dbReference type="Pfam" id="PF00702">
    <property type="entry name" value="Hydrolase"/>
    <property type="match status" value="1"/>
</dbReference>
<evidence type="ECO:0000313" key="1">
    <source>
        <dbReference type="EMBL" id="MBE9608274.1"/>
    </source>
</evidence>
<accession>A0A8J7KD02</accession>
<proteinExistence type="predicted"/>
<dbReference type="SFLD" id="SFLDG01129">
    <property type="entry name" value="C1.5:_HAD__Beta-PGM__Phosphata"/>
    <property type="match status" value="1"/>
</dbReference>
<dbReference type="SUPFAM" id="SSF56784">
    <property type="entry name" value="HAD-like"/>
    <property type="match status" value="1"/>
</dbReference>
<dbReference type="InterPro" id="IPR023214">
    <property type="entry name" value="HAD_sf"/>
</dbReference>
<dbReference type="EMBL" id="JADFUA010000001">
    <property type="protein sequence ID" value="MBE9608274.1"/>
    <property type="molecule type" value="Genomic_DNA"/>
</dbReference>
<dbReference type="PANTHER" id="PTHR43434:SF13">
    <property type="entry name" value="PHOSPHOGLYCOLATE PHOSPHATASE"/>
    <property type="match status" value="1"/>
</dbReference>
<reference evidence="1 2" key="1">
    <citation type="submission" date="2020-10" db="EMBL/GenBank/DDBJ databases">
        <title>The genome sequence of Chitinilyticum litopenaei 4Y14.</title>
        <authorList>
            <person name="Liu Y."/>
        </authorList>
    </citation>
    <scope>NUCLEOTIDE SEQUENCE [LARGE SCALE GENOMIC DNA]</scope>
    <source>
        <strain evidence="1 2">4Y14</strain>
    </source>
</reference>
<dbReference type="InterPro" id="IPR036412">
    <property type="entry name" value="HAD-like_sf"/>
</dbReference>
<dbReference type="SFLD" id="SFLDS00003">
    <property type="entry name" value="Haloacid_Dehalogenase"/>
    <property type="match status" value="1"/>
</dbReference>
<name>A0A8J7KD02_9NEIS</name>
<organism evidence="1 2">
    <name type="scientific">Chitinilyticum piscinae</name>
    <dbReference type="NCBI Taxonomy" id="2866724"/>
    <lineage>
        <taxon>Bacteria</taxon>
        <taxon>Pseudomonadati</taxon>
        <taxon>Pseudomonadota</taxon>
        <taxon>Betaproteobacteria</taxon>
        <taxon>Neisseriales</taxon>
        <taxon>Chitinibacteraceae</taxon>
        <taxon>Chitinilyticum</taxon>
    </lineage>
</organism>
<dbReference type="InterPro" id="IPR050155">
    <property type="entry name" value="HAD-like_hydrolase_sf"/>
</dbReference>
<keyword evidence="2" id="KW-1185">Reference proteome</keyword>
<gene>
    <name evidence="1" type="ORF">INR99_02825</name>
</gene>
<dbReference type="PANTHER" id="PTHR43434">
    <property type="entry name" value="PHOSPHOGLYCOLATE PHOSPHATASE"/>
    <property type="match status" value="1"/>
</dbReference>
<dbReference type="GO" id="GO:0006281">
    <property type="term" value="P:DNA repair"/>
    <property type="evidence" value="ECO:0007669"/>
    <property type="project" value="TreeGrafter"/>
</dbReference>
<dbReference type="InterPro" id="IPR023198">
    <property type="entry name" value="PGP-like_dom2"/>
</dbReference>
<dbReference type="AlphaFoldDB" id="A0A8J7KD02"/>
<dbReference type="Proteomes" id="UP000604481">
    <property type="component" value="Unassembled WGS sequence"/>
</dbReference>
<keyword evidence="1" id="KW-0378">Hydrolase</keyword>
<comment type="caution">
    <text evidence="1">The sequence shown here is derived from an EMBL/GenBank/DDBJ whole genome shotgun (WGS) entry which is preliminary data.</text>
</comment>
<evidence type="ECO:0000313" key="2">
    <source>
        <dbReference type="Proteomes" id="UP000604481"/>
    </source>
</evidence>
<dbReference type="Gene3D" id="3.40.50.1000">
    <property type="entry name" value="HAD superfamily/HAD-like"/>
    <property type="match status" value="1"/>
</dbReference>
<protein>
    <submittedName>
        <fullName evidence="1">HAD family hydrolase</fullName>
    </submittedName>
</protein>